<sequence>MRPSLYRYHWLFLPRPDVEAHQVPRTDHLTASICTLRKLSYCPHYRPSLLVHVVIPRISRREVVQHQPPRAYPLRKRARHLGRRVSPRLRPRLYALIRVHLLRGRVDLGQMCVRCLMNEQARTLREPRNR</sequence>
<reference evidence="1 2" key="1">
    <citation type="journal article" date="2015" name="Sci. Rep.">
        <title>Chromosome-level genome map provides insights into diverse defense mechanisms in the medicinal fungus Ganoderma sinense.</title>
        <authorList>
            <person name="Zhu Y."/>
            <person name="Xu J."/>
            <person name="Sun C."/>
            <person name="Zhou S."/>
            <person name="Xu H."/>
            <person name="Nelson D.R."/>
            <person name="Qian J."/>
            <person name="Song J."/>
            <person name="Luo H."/>
            <person name="Xiang L."/>
            <person name="Li Y."/>
            <person name="Xu Z."/>
            <person name="Ji A."/>
            <person name="Wang L."/>
            <person name="Lu S."/>
            <person name="Hayward A."/>
            <person name="Sun W."/>
            <person name="Li X."/>
            <person name="Schwartz D.C."/>
            <person name="Wang Y."/>
            <person name="Chen S."/>
        </authorList>
    </citation>
    <scope>NUCLEOTIDE SEQUENCE [LARGE SCALE GENOMIC DNA]</scope>
    <source>
        <strain evidence="1 2">ZZ0214-1</strain>
    </source>
</reference>
<evidence type="ECO:0000313" key="2">
    <source>
        <dbReference type="Proteomes" id="UP000230002"/>
    </source>
</evidence>
<proteinExistence type="predicted"/>
<name>A0A2G8SUI6_9APHY</name>
<accession>A0A2G8SUI6</accession>
<gene>
    <name evidence="1" type="ORF">GSI_01129</name>
</gene>
<dbReference type="Proteomes" id="UP000230002">
    <property type="component" value="Unassembled WGS sequence"/>
</dbReference>
<protein>
    <submittedName>
        <fullName evidence="1">Uncharacterized protein</fullName>
    </submittedName>
</protein>
<dbReference type="AlphaFoldDB" id="A0A2G8SUI6"/>
<organism evidence="1 2">
    <name type="scientific">Ganoderma sinense ZZ0214-1</name>
    <dbReference type="NCBI Taxonomy" id="1077348"/>
    <lineage>
        <taxon>Eukaryota</taxon>
        <taxon>Fungi</taxon>
        <taxon>Dikarya</taxon>
        <taxon>Basidiomycota</taxon>
        <taxon>Agaricomycotina</taxon>
        <taxon>Agaricomycetes</taxon>
        <taxon>Polyporales</taxon>
        <taxon>Polyporaceae</taxon>
        <taxon>Ganoderma</taxon>
    </lineage>
</organism>
<keyword evidence="2" id="KW-1185">Reference proteome</keyword>
<dbReference type="EMBL" id="AYKW01000001">
    <property type="protein sequence ID" value="PIL37435.1"/>
    <property type="molecule type" value="Genomic_DNA"/>
</dbReference>
<comment type="caution">
    <text evidence="1">The sequence shown here is derived from an EMBL/GenBank/DDBJ whole genome shotgun (WGS) entry which is preliminary data.</text>
</comment>
<evidence type="ECO:0000313" key="1">
    <source>
        <dbReference type="EMBL" id="PIL37435.1"/>
    </source>
</evidence>